<dbReference type="SUPFAM" id="SSF46894">
    <property type="entry name" value="C-terminal effector domain of the bipartite response regulators"/>
    <property type="match status" value="1"/>
</dbReference>
<accession>A0ABY1P1I4</accession>
<dbReference type="SMART" id="SM00421">
    <property type="entry name" value="HTH_LUXR"/>
    <property type="match status" value="1"/>
</dbReference>
<dbReference type="Pfam" id="PF00196">
    <property type="entry name" value="GerE"/>
    <property type="match status" value="1"/>
</dbReference>
<name>A0ABY1P1I4_9RHOB</name>
<dbReference type="Proteomes" id="UP001157961">
    <property type="component" value="Unassembled WGS sequence"/>
</dbReference>
<reference evidence="2 3" key="1">
    <citation type="submission" date="2017-05" db="EMBL/GenBank/DDBJ databases">
        <authorList>
            <person name="Varghese N."/>
            <person name="Submissions S."/>
        </authorList>
    </citation>
    <scope>NUCLEOTIDE SEQUENCE [LARGE SCALE GENOMIC DNA]</scope>
    <source>
        <strain evidence="2 3">DSM 29734</strain>
    </source>
</reference>
<keyword evidence="3" id="KW-1185">Reference proteome</keyword>
<dbReference type="InterPro" id="IPR036388">
    <property type="entry name" value="WH-like_DNA-bd_sf"/>
</dbReference>
<dbReference type="InterPro" id="IPR029058">
    <property type="entry name" value="AB_hydrolase_fold"/>
</dbReference>
<dbReference type="Pfam" id="PF12697">
    <property type="entry name" value="Abhydrolase_6"/>
    <property type="match status" value="1"/>
</dbReference>
<dbReference type="PROSITE" id="PS50043">
    <property type="entry name" value="HTH_LUXR_2"/>
    <property type="match status" value="1"/>
</dbReference>
<dbReference type="CDD" id="cd06170">
    <property type="entry name" value="LuxR_C_like"/>
    <property type="match status" value="1"/>
</dbReference>
<gene>
    <name evidence="2" type="ORF">SAMN06265373_104389</name>
</gene>
<evidence type="ECO:0000259" key="1">
    <source>
        <dbReference type="PROSITE" id="PS50043"/>
    </source>
</evidence>
<dbReference type="PANTHER" id="PTHR45763:SF46">
    <property type="entry name" value="AB HYDROLASE-1 DOMAIN-CONTAINING PROTEIN"/>
    <property type="match status" value="1"/>
</dbReference>
<feature type="domain" description="HTH luxR-type" evidence="1">
    <location>
        <begin position="220"/>
        <end position="285"/>
    </location>
</feature>
<evidence type="ECO:0000313" key="3">
    <source>
        <dbReference type="Proteomes" id="UP001157961"/>
    </source>
</evidence>
<dbReference type="SUPFAM" id="SSF53474">
    <property type="entry name" value="alpha/beta-Hydrolases"/>
    <property type="match status" value="1"/>
</dbReference>
<organism evidence="2 3">
    <name type="scientific">Shimia sagamensis</name>
    <dbReference type="NCBI Taxonomy" id="1566352"/>
    <lineage>
        <taxon>Bacteria</taxon>
        <taxon>Pseudomonadati</taxon>
        <taxon>Pseudomonadota</taxon>
        <taxon>Alphaproteobacteria</taxon>
        <taxon>Rhodobacterales</taxon>
        <taxon>Roseobacteraceae</taxon>
    </lineage>
</organism>
<dbReference type="Gene3D" id="3.40.50.1820">
    <property type="entry name" value="alpha/beta hydrolase"/>
    <property type="match status" value="1"/>
</dbReference>
<dbReference type="PANTHER" id="PTHR45763">
    <property type="entry name" value="HYDROLASE, ALPHA/BETA FOLD FAMILY PROTEIN, EXPRESSED-RELATED"/>
    <property type="match status" value="1"/>
</dbReference>
<comment type="caution">
    <text evidence="2">The sequence shown here is derived from an EMBL/GenBank/DDBJ whole genome shotgun (WGS) entry which is preliminary data.</text>
</comment>
<dbReference type="EMBL" id="FXTY01000004">
    <property type="protein sequence ID" value="SMP23672.1"/>
    <property type="molecule type" value="Genomic_DNA"/>
</dbReference>
<dbReference type="Gene3D" id="1.10.10.10">
    <property type="entry name" value="Winged helix-like DNA-binding domain superfamily/Winged helix DNA-binding domain"/>
    <property type="match status" value="1"/>
</dbReference>
<dbReference type="InterPro" id="IPR000073">
    <property type="entry name" value="AB_hydrolase_1"/>
</dbReference>
<sequence length="606" mass="68404">MGAGFPHYVEEDCAAKLTFFEVVLMSDRFEDLTHLVYEASLDNSLWPELISELVEEVHRARDSRFLESPRQIEAETRGFENLSRHFRRAFSISERVVGLQEREAYLSSILNSFAFGVALLNEDGHVLMANRALYEVLPAPVSQGEEVQVFLPASGEGQLMSQCAADVNRSGVALEYQSQKDGVADIIVLPREEAARIGFPPIAASVVISSGLQTHMGADHLARQHKLTRREAEVLRHMGQSYDLREAARRMGISYESVRTYLKRVYDKTDTKSRNELAALLAQSPLMAVRTQEALPSVLFQVRNRITLRDGRQHEYFCIGPEDGVPVLVFDALSGVTIDMIGYPQRCHDLMEQAGVRLICPCRPGSFLSDPFDMQSLRDFASDVRELLNHLGVGQAGVLSVSFGSGSALAVTHELQDRISKVVLSSASYPFYRHENWRELDQFYHMSCILGRHWPSMLRQIIPFLVRSILQNKERYFDRYCRRSRSADDIRILSCPVIRRRTAEMLALRTASGMEGMVEENLLNAQGWDFDPSDIHTPVEIFQGPDDNVAPMQGAELLAQHLNNATLTILRGKGHYHHIENWPWLAARAAGKDMAPDGLRYDIPEF</sequence>
<evidence type="ECO:0000313" key="2">
    <source>
        <dbReference type="EMBL" id="SMP23672.1"/>
    </source>
</evidence>
<dbReference type="InterPro" id="IPR000792">
    <property type="entry name" value="Tscrpt_reg_LuxR_C"/>
</dbReference>
<dbReference type="InterPro" id="IPR016032">
    <property type="entry name" value="Sig_transdc_resp-reg_C-effctor"/>
</dbReference>
<proteinExistence type="predicted"/>
<protein>
    <submittedName>
        <fullName evidence="2">Pimeloyl-ACP methyl ester carboxylesterase</fullName>
    </submittedName>
</protein>